<accession>A0ABU3ZTE1</accession>
<keyword evidence="2" id="KW-1185">Reference proteome</keyword>
<sequence>MRRTSLALLFLLLNACQRSPVGQEAASAPTGGAASRLERAAIESGAIADPAKVSPVGLFQRSHEAGRDALCVVPGRDGALRFGLEAVFGEEPACRGQGAARRAGDKLILSFKGGDRCIIVAQYDGDQVALPGVVDLACADLCEGRGSLEGVSFPRIASDAAAALRARDRSGDPLCAAQ</sequence>
<name>A0ABU3ZTE1_9SPHN</name>
<gene>
    <name evidence="1" type="ORF">O0R41_04220</name>
</gene>
<dbReference type="EMBL" id="JAPTHD010000001">
    <property type="protein sequence ID" value="MDV5822802.1"/>
    <property type="molecule type" value="Genomic_DNA"/>
</dbReference>
<evidence type="ECO:0000313" key="2">
    <source>
        <dbReference type="Proteomes" id="UP001185984"/>
    </source>
</evidence>
<organism evidence="1 2">
    <name type="scientific">Sphingobium naphthae</name>
    <dbReference type="NCBI Taxonomy" id="1886786"/>
    <lineage>
        <taxon>Bacteria</taxon>
        <taxon>Pseudomonadati</taxon>
        <taxon>Pseudomonadota</taxon>
        <taxon>Alphaproteobacteria</taxon>
        <taxon>Sphingomonadales</taxon>
        <taxon>Sphingomonadaceae</taxon>
        <taxon>Sphingobium</taxon>
    </lineage>
</organism>
<protein>
    <recommendedName>
        <fullName evidence="3">Lipoprotein</fullName>
    </recommendedName>
</protein>
<comment type="caution">
    <text evidence="1">The sequence shown here is derived from an EMBL/GenBank/DDBJ whole genome shotgun (WGS) entry which is preliminary data.</text>
</comment>
<evidence type="ECO:0008006" key="3">
    <source>
        <dbReference type="Google" id="ProtNLM"/>
    </source>
</evidence>
<evidence type="ECO:0000313" key="1">
    <source>
        <dbReference type="EMBL" id="MDV5822802.1"/>
    </source>
</evidence>
<dbReference type="RefSeq" id="WP_317515906.1">
    <property type="nucleotide sequence ID" value="NZ_JAPTHD010000001.1"/>
</dbReference>
<reference evidence="2" key="1">
    <citation type="journal article" date="2022" name="J Environ Chem Eng">
        <title>Biodegradation of petroleum oil using a constructed nonpathogenic and heavy metal-tolerant bacterial consortium isolated from marine sponges.</title>
        <authorList>
            <person name="Dechsakulwatana C."/>
            <person name="Rungsihiranrut A."/>
            <person name="Muangchinda C."/>
            <person name="Ningthoujam R."/>
            <person name="Klankeo P."/>
            <person name="Pinyakong O."/>
        </authorList>
    </citation>
    <scope>NUCLEOTIDE SEQUENCE [LARGE SCALE GENOMIC DNA]</scope>
    <source>
        <strain evidence="2">MO2-4</strain>
    </source>
</reference>
<dbReference type="Proteomes" id="UP001185984">
    <property type="component" value="Unassembled WGS sequence"/>
</dbReference>
<proteinExistence type="predicted"/>